<dbReference type="Gramene" id="Pp3c13_1130V3.1">
    <property type="protein sequence ID" value="Pp3c13_1130V3.1"/>
    <property type="gene ID" value="Pp3c13_1130"/>
</dbReference>
<reference evidence="1 3" key="1">
    <citation type="journal article" date="2008" name="Science">
        <title>The Physcomitrella genome reveals evolutionary insights into the conquest of land by plants.</title>
        <authorList>
            <person name="Rensing S."/>
            <person name="Lang D."/>
            <person name="Zimmer A."/>
            <person name="Terry A."/>
            <person name="Salamov A."/>
            <person name="Shapiro H."/>
            <person name="Nishiyama T."/>
            <person name="Perroud P.-F."/>
            <person name="Lindquist E."/>
            <person name="Kamisugi Y."/>
            <person name="Tanahashi T."/>
            <person name="Sakakibara K."/>
            <person name="Fujita T."/>
            <person name="Oishi K."/>
            <person name="Shin-I T."/>
            <person name="Kuroki Y."/>
            <person name="Toyoda A."/>
            <person name="Suzuki Y."/>
            <person name="Hashimoto A."/>
            <person name="Yamaguchi K."/>
            <person name="Sugano A."/>
            <person name="Kohara Y."/>
            <person name="Fujiyama A."/>
            <person name="Anterola A."/>
            <person name="Aoki S."/>
            <person name="Ashton N."/>
            <person name="Barbazuk W.B."/>
            <person name="Barker E."/>
            <person name="Bennetzen J."/>
            <person name="Bezanilla M."/>
            <person name="Blankenship R."/>
            <person name="Cho S.H."/>
            <person name="Dutcher S."/>
            <person name="Estelle M."/>
            <person name="Fawcett J.A."/>
            <person name="Gundlach H."/>
            <person name="Hanada K."/>
            <person name="Heyl A."/>
            <person name="Hicks K.A."/>
            <person name="Hugh J."/>
            <person name="Lohr M."/>
            <person name="Mayer K."/>
            <person name="Melkozernov A."/>
            <person name="Murata T."/>
            <person name="Nelson D."/>
            <person name="Pils B."/>
            <person name="Prigge M."/>
            <person name="Reiss B."/>
            <person name="Renner T."/>
            <person name="Rombauts S."/>
            <person name="Rushton P."/>
            <person name="Sanderfoot A."/>
            <person name="Schween G."/>
            <person name="Shiu S.-H."/>
            <person name="Stueber K."/>
            <person name="Theodoulou F.L."/>
            <person name="Tu H."/>
            <person name="Van de Peer Y."/>
            <person name="Verrier P.J."/>
            <person name="Waters E."/>
            <person name="Wood A."/>
            <person name="Yang L."/>
            <person name="Cove D."/>
            <person name="Cuming A."/>
            <person name="Hasebe M."/>
            <person name="Lucas S."/>
            <person name="Mishler D.B."/>
            <person name="Reski R."/>
            <person name="Grigoriev I."/>
            <person name="Quatrano R.S."/>
            <person name="Boore J.L."/>
        </authorList>
    </citation>
    <scope>NUCLEOTIDE SEQUENCE [LARGE SCALE GENOMIC DNA]</scope>
    <source>
        <strain evidence="2 3">cv. Gransden 2004</strain>
    </source>
</reference>
<sequence length="67" mass="7699">MYPGEVMEVMAPLKSSKYLKCRKLENETRVLGYLVVLLGTGGLSRPFCCLLFRYLVHFSQELLLKIC</sequence>
<dbReference type="EMBL" id="ABEU02000013">
    <property type="protein sequence ID" value="PNR41992.1"/>
    <property type="molecule type" value="Genomic_DNA"/>
</dbReference>
<accession>A0A2K1JK81</accession>
<dbReference type="Proteomes" id="UP000006727">
    <property type="component" value="Chromosome 13"/>
</dbReference>
<dbReference type="InParanoid" id="A0A2K1JK81"/>
<gene>
    <name evidence="1" type="ORF">PHYPA_016821</name>
</gene>
<reference evidence="1 3" key="2">
    <citation type="journal article" date="2018" name="Plant J.">
        <title>The Physcomitrella patens chromosome-scale assembly reveals moss genome structure and evolution.</title>
        <authorList>
            <person name="Lang D."/>
            <person name="Ullrich K.K."/>
            <person name="Murat F."/>
            <person name="Fuchs J."/>
            <person name="Jenkins J."/>
            <person name="Haas F.B."/>
            <person name="Piednoel M."/>
            <person name="Gundlach H."/>
            <person name="Van Bel M."/>
            <person name="Meyberg R."/>
            <person name="Vives C."/>
            <person name="Morata J."/>
            <person name="Symeonidi A."/>
            <person name="Hiss M."/>
            <person name="Muchero W."/>
            <person name="Kamisugi Y."/>
            <person name="Saleh O."/>
            <person name="Blanc G."/>
            <person name="Decker E.L."/>
            <person name="van Gessel N."/>
            <person name="Grimwood J."/>
            <person name="Hayes R.D."/>
            <person name="Graham S.W."/>
            <person name="Gunter L.E."/>
            <person name="McDaniel S.F."/>
            <person name="Hoernstein S.N.W."/>
            <person name="Larsson A."/>
            <person name="Li F.W."/>
            <person name="Perroud P.F."/>
            <person name="Phillips J."/>
            <person name="Ranjan P."/>
            <person name="Rokshar D.S."/>
            <person name="Rothfels C.J."/>
            <person name="Schneider L."/>
            <person name="Shu S."/>
            <person name="Stevenson D.W."/>
            <person name="Thummler F."/>
            <person name="Tillich M."/>
            <person name="Villarreal Aguilar J.C."/>
            <person name="Widiez T."/>
            <person name="Wong G.K."/>
            <person name="Wymore A."/>
            <person name="Zhang Y."/>
            <person name="Zimmer A.D."/>
            <person name="Quatrano R.S."/>
            <person name="Mayer K.F.X."/>
            <person name="Goodstein D."/>
            <person name="Casacuberta J.M."/>
            <person name="Vandepoele K."/>
            <person name="Reski R."/>
            <person name="Cuming A.C."/>
            <person name="Tuskan G.A."/>
            <person name="Maumus F."/>
            <person name="Salse J."/>
            <person name="Schmutz J."/>
            <person name="Rensing S.A."/>
        </authorList>
    </citation>
    <scope>NUCLEOTIDE SEQUENCE [LARGE SCALE GENOMIC DNA]</scope>
    <source>
        <strain evidence="2 3">cv. Gransden 2004</strain>
    </source>
</reference>
<evidence type="ECO:0000313" key="3">
    <source>
        <dbReference type="Proteomes" id="UP000006727"/>
    </source>
</evidence>
<reference evidence="2" key="3">
    <citation type="submission" date="2020-12" db="UniProtKB">
        <authorList>
            <consortium name="EnsemblPlants"/>
        </authorList>
    </citation>
    <scope>IDENTIFICATION</scope>
</reference>
<evidence type="ECO:0000313" key="1">
    <source>
        <dbReference type="EMBL" id="PNR41992.1"/>
    </source>
</evidence>
<evidence type="ECO:0000313" key="2">
    <source>
        <dbReference type="EnsemblPlants" id="Pp3c13_1130V3.1"/>
    </source>
</evidence>
<keyword evidence="3" id="KW-1185">Reference proteome</keyword>
<dbReference type="PaxDb" id="3218-PP1S176_93V6.1"/>
<name>A0A2K1JK81_PHYPA</name>
<dbReference type="AlphaFoldDB" id="A0A2K1JK81"/>
<organism evidence="1">
    <name type="scientific">Physcomitrium patens</name>
    <name type="common">Spreading-leaved earth moss</name>
    <name type="synonym">Physcomitrella patens</name>
    <dbReference type="NCBI Taxonomy" id="3218"/>
    <lineage>
        <taxon>Eukaryota</taxon>
        <taxon>Viridiplantae</taxon>
        <taxon>Streptophyta</taxon>
        <taxon>Embryophyta</taxon>
        <taxon>Bryophyta</taxon>
        <taxon>Bryophytina</taxon>
        <taxon>Bryopsida</taxon>
        <taxon>Funariidae</taxon>
        <taxon>Funariales</taxon>
        <taxon>Funariaceae</taxon>
        <taxon>Physcomitrium</taxon>
    </lineage>
</organism>
<protein>
    <submittedName>
        <fullName evidence="1 2">Uncharacterized protein</fullName>
    </submittedName>
</protein>
<dbReference type="EnsemblPlants" id="Pp3c13_1130V3.1">
    <property type="protein sequence ID" value="Pp3c13_1130V3.1"/>
    <property type="gene ID" value="Pp3c13_1130"/>
</dbReference>
<proteinExistence type="predicted"/>